<dbReference type="RefSeq" id="WP_149080762.1">
    <property type="nucleotide sequence ID" value="NZ_VTAW01000006.1"/>
</dbReference>
<name>A0A5D5APE6_9EURY</name>
<accession>A0A5D5APE6</accession>
<evidence type="ECO:0000259" key="1">
    <source>
        <dbReference type="Pfam" id="PF23993"/>
    </source>
</evidence>
<proteinExistence type="predicted"/>
<dbReference type="Pfam" id="PF23993">
    <property type="entry name" value="DUF7311"/>
    <property type="match status" value="1"/>
</dbReference>
<feature type="domain" description="DUF7311" evidence="1">
    <location>
        <begin position="1"/>
        <end position="152"/>
    </location>
</feature>
<dbReference type="AlphaFoldDB" id="A0A5D5APE6"/>
<organism evidence="2 3">
    <name type="scientific">Natrialba swarupiae</name>
    <dbReference type="NCBI Taxonomy" id="2448032"/>
    <lineage>
        <taxon>Archaea</taxon>
        <taxon>Methanobacteriati</taxon>
        <taxon>Methanobacteriota</taxon>
        <taxon>Stenosarchaea group</taxon>
        <taxon>Halobacteria</taxon>
        <taxon>Halobacteriales</taxon>
        <taxon>Natrialbaceae</taxon>
        <taxon>Natrialba</taxon>
    </lineage>
</organism>
<gene>
    <name evidence="2" type="ORF">FYC77_06860</name>
</gene>
<protein>
    <recommendedName>
        <fullName evidence="1">DUF7311 domain-containing protein</fullName>
    </recommendedName>
</protein>
<dbReference type="EMBL" id="VTAW01000006">
    <property type="protein sequence ID" value="TYT62745.1"/>
    <property type="molecule type" value="Genomic_DNA"/>
</dbReference>
<evidence type="ECO:0000313" key="3">
    <source>
        <dbReference type="Proteomes" id="UP000324104"/>
    </source>
</evidence>
<dbReference type="InterPro" id="IPR055735">
    <property type="entry name" value="DUF7311"/>
</dbReference>
<reference evidence="2 3" key="1">
    <citation type="submission" date="2019-08" db="EMBL/GenBank/DDBJ databases">
        <title>Archaea genome.</title>
        <authorList>
            <person name="Kajale S."/>
            <person name="Shouche Y."/>
            <person name="Deshpande N."/>
            <person name="Sharma A."/>
        </authorList>
    </citation>
    <scope>NUCLEOTIDE SEQUENCE [LARGE SCALE GENOMIC DNA]</scope>
    <source>
        <strain evidence="2 3">ESP3B_9</strain>
    </source>
</reference>
<evidence type="ECO:0000313" key="2">
    <source>
        <dbReference type="EMBL" id="TYT62745.1"/>
    </source>
</evidence>
<dbReference type="Proteomes" id="UP000324104">
    <property type="component" value="Unassembled WGS sequence"/>
</dbReference>
<comment type="caution">
    <text evidence="2">The sequence shown here is derived from an EMBL/GenBank/DDBJ whole genome shotgun (WGS) entry which is preliminary data.</text>
</comment>
<keyword evidence="3" id="KW-1185">Reference proteome</keyword>
<sequence length="154" mass="16456">MIRYVLAVLLAVALLALSVPAIEHGATVSSERQIDHDVDEIDRAATTLVDHEDLPPDGHPPPQRVVTVSLPSDSLTSTPVDRFSIDRTSDQTSAVVVALEGENPRTTVIDAPIVYATPTENRSVELGGTATKTELLLRLETDPSGTNVVVVTRV</sequence>